<accession>A0A3N4N772</accession>
<feature type="non-terminal residue" evidence="2">
    <location>
        <position position="1"/>
    </location>
</feature>
<evidence type="ECO:0000313" key="2">
    <source>
        <dbReference type="EMBL" id="RPD83083.1"/>
    </source>
</evidence>
<dbReference type="AlphaFoldDB" id="A0A3N4N772"/>
<reference evidence="2 3" key="1">
    <citation type="submission" date="2018-11" db="EMBL/GenBank/DDBJ databases">
        <title>Neisseria weixii sp. nov. isolated from the rectal contents of plateau pika (Ochotona cruzoniae).</title>
        <authorList>
            <person name="Zhang G."/>
        </authorList>
    </citation>
    <scope>NUCLEOTIDE SEQUENCE [LARGE SCALE GENOMIC DNA]</scope>
    <source>
        <strain evidence="2 3">10009</strain>
    </source>
</reference>
<feature type="region of interest" description="Disordered" evidence="1">
    <location>
        <begin position="1"/>
        <end position="25"/>
    </location>
</feature>
<evidence type="ECO:0000313" key="3">
    <source>
        <dbReference type="Proteomes" id="UP000272412"/>
    </source>
</evidence>
<protein>
    <submittedName>
        <fullName evidence="2">Uncharacterized protein</fullName>
    </submittedName>
</protein>
<gene>
    <name evidence="2" type="ORF">EGK74_13555</name>
</gene>
<dbReference type="Proteomes" id="UP000272412">
    <property type="component" value="Unassembled WGS sequence"/>
</dbReference>
<comment type="caution">
    <text evidence="2">The sequence shown here is derived from an EMBL/GenBank/DDBJ whole genome shotgun (WGS) entry which is preliminary data.</text>
</comment>
<dbReference type="EMBL" id="RPFL01000082">
    <property type="protein sequence ID" value="RPD83083.1"/>
    <property type="molecule type" value="Genomic_DNA"/>
</dbReference>
<evidence type="ECO:0000256" key="1">
    <source>
        <dbReference type="SAM" id="MobiDB-lite"/>
    </source>
</evidence>
<sequence>TGGQAKAAYTGTRTETAEQNSGRLNNIFDKERVQREIDLQRKVTQEFGKNAAQGVARLSDYLGNSQDFQRAEMLKSAIESELTQTQDARQRENLQQALNQVDGYLETNRGRYETWKEGGVGRSLLHGAVGGLTTGNLDGVLGAGGVSAAAPYFEKAAENLNPTGKAVVDTLGGAAVGYMLGGNAGAVTGANADWNNRQLHPSERQLIKKHAEAMQAHVKKAEGKDISLAEAELRLEKQILRWIDKASDDGYTDQTAISVLGISGKGGNIRWDYRNYAIRYPSAYANTNLFAEYLDPNRKTKLQNLRSGKPTTQIQAGERRNEELAMELVGNVPVGRATRPALKSWFNWLKEGKPASGGYTADPLLVGANGNNIFHASLKGDRIPEHALASKSTGNLSEKSVTNKSLLGANGTQLSSTTVWKGEGKNRIDVENPNPGKRPGQIHYQDNAGNKWLYDPATKTFIGAPKSINKLLENKQFKNGIDKAMRYLGEK</sequence>
<keyword evidence="3" id="KW-1185">Reference proteome</keyword>
<feature type="compositionally biased region" description="Polar residues" evidence="1">
    <location>
        <begin position="11"/>
        <end position="24"/>
    </location>
</feature>
<organism evidence="2 3">
    <name type="scientific">Neisseria weixii</name>
    <dbReference type="NCBI Taxonomy" id="1853276"/>
    <lineage>
        <taxon>Bacteria</taxon>
        <taxon>Pseudomonadati</taxon>
        <taxon>Pseudomonadota</taxon>
        <taxon>Betaproteobacteria</taxon>
        <taxon>Neisseriales</taxon>
        <taxon>Neisseriaceae</taxon>
        <taxon>Neisseria</taxon>
    </lineage>
</organism>
<proteinExistence type="predicted"/>
<name>A0A3N4N772_9NEIS</name>